<dbReference type="InterPro" id="IPR001245">
    <property type="entry name" value="Ser-Thr/Tyr_kinase_cat_dom"/>
</dbReference>
<evidence type="ECO:0000256" key="10">
    <source>
        <dbReference type="SAM" id="MobiDB-lite"/>
    </source>
</evidence>
<dbReference type="Gene3D" id="1.10.510.10">
    <property type="entry name" value="Transferase(Phosphotransferase) domain 1"/>
    <property type="match status" value="1"/>
</dbReference>
<evidence type="ECO:0000256" key="7">
    <source>
        <dbReference type="ARBA" id="ARBA00047899"/>
    </source>
</evidence>
<protein>
    <recommendedName>
        <fullName evidence="1">non-specific serine/threonine protein kinase</fullName>
        <ecNumber evidence="1">2.7.11.1</ecNumber>
    </recommendedName>
</protein>
<feature type="domain" description="Protein kinase" evidence="11">
    <location>
        <begin position="4"/>
        <end position="252"/>
    </location>
</feature>
<dbReference type="InterPro" id="IPR000719">
    <property type="entry name" value="Prot_kinase_dom"/>
</dbReference>
<dbReference type="GO" id="GO:0005737">
    <property type="term" value="C:cytoplasm"/>
    <property type="evidence" value="ECO:0007669"/>
    <property type="project" value="UniProtKB-ARBA"/>
</dbReference>
<evidence type="ECO:0000256" key="2">
    <source>
        <dbReference type="ARBA" id="ARBA00022527"/>
    </source>
</evidence>
<feature type="binding site" evidence="9">
    <location>
        <position position="33"/>
    </location>
    <ligand>
        <name>ATP</name>
        <dbReference type="ChEBI" id="CHEBI:30616"/>
    </ligand>
</feature>
<dbReference type="PRINTS" id="PR00109">
    <property type="entry name" value="TYRKINASE"/>
</dbReference>
<dbReference type="Pfam" id="PF00069">
    <property type="entry name" value="Pkinase"/>
    <property type="match status" value="1"/>
</dbReference>
<dbReference type="PANTHER" id="PTHR22983">
    <property type="entry name" value="PROTEIN KINASE RELATED"/>
    <property type="match status" value="1"/>
</dbReference>
<feature type="compositionally biased region" description="Acidic residues" evidence="10">
    <location>
        <begin position="256"/>
        <end position="265"/>
    </location>
</feature>
<dbReference type="STRING" id="109895.A0A507E3Y4"/>
<dbReference type="PROSITE" id="PS50011">
    <property type="entry name" value="PROTEIN_KINASE_DOM"/>
    <property type="match status" value="1"/>
</dbReference>
<dbReference type="SUPFAM" id="SSF56112">
    <property type="entry name" value="Protein kinase-like (PK-like)"/>
    <property type="match status" value="1"/>
</dbReference>
<dbReference type="InterPro" id="IPR011009">
    <property type="entry name" value="Kinase-like_dom_sf"/>
</dbReference>
<keyword evidence="13" id="KW-1185">Reference proteome</keyword>
<accession>A0A507E3Y4</accession>
<dbReference type="GO" id="GO:0004674">
    <property type="term" value="F:protein serine/threonine kinase activity"/>
    <property type="evidence" value="ECO:0007669"/>
    <property type="project" value="UniProtKB-KW"/>
</dbReference>
<dbReference type="PANTHER" id="PTHR22983:SF6">
    <property type="entry name" value="SERINE_THREONINE-PROTEIN KINASE 36"/>
    <property type="match status" value="1"/>
</dbReference>
<feature type="compositionally biased region" description="Low complexity" evidence="10">
    <location>
        <begin position="488"/>
        <end position="500"/>
    </location>
</feature>
<comment type="catalytic activity">
    <reaction evidence="7">
        <text>L-threonyl-[protein] + ATP = O-phospho-L-threonyl-[protein] + ADP + H(+)</text>
        <dbReference type="Rhea" id="RHEA:46608"/>
        <dbReference type="Rhea" id="RHEA-COMP:11060"/>
        <dbReference type="Rhea" id="RHEA-COMP:11605"/>
        <dbReference type="ChEBI" id="CHEBI:15378"/>
        <dbReference type="ChEBI" id="CHEBI:30013"/>
        <dbReference type="ChEBI" id="CHEBI:30616"/>
        <dbReference type="ChEBI" id="CHEBI:61977"/>
        <dbReference type="ChEBI" id="CHEBI:456216"/>
        <dbReference type="EC" id="2.7.11.1"/>
    </reaction>
</comment>
<evidence type="ECO:0000256" key="5">
    <source>
        <dbReference type="ARBA" id="ARBA00022777"/>
    </source>
</evidence>
<gene>
    <name evidence="12" type="ORF">PhCBS80983_g03524</name>
</gene>
<keyword evidence="3" id="KW-0808">Transferase</keyword>
<evidence type="ECO:0000256" key="4">
    <source>
        <dbReference type="ARBA" id="ARBA00022741"/>
    </source>
</evidence>
<name>A0A507E3Y4_9FUNG</name>
<comment type="catalytic activity">
    <reaction evidence="8">
        <text>L-seryl-[protein] + ATP = O-phospho-L-seryl-[protein] + ADP + H(+)</text>
        <dbReference type="Rhea" id="RHEA:17989"/>
        <dbReference type="Rhea" id="RHEA-COMP:9863"/>
        <dbReference type="Rhea" id="RHEA-COMP:11604"/>
        <dbReference type="ChEBI" id="CHEBI:15378"/>
        <dbReference type="ChEBI" id="CHEBI:29999"/>
        <dbReference type="ChEBI" id="CHEBI:30616"/>
        <dbReference type="ChEBI" id="CHEBI:83421"/>
        <dbReference type="ChEBI" id="CHEBI:456216"/>
        <dbReference type="EC" id="2.7.11.1"/>
    </reaction>
</comment>
<keyword evidence="5" id="KW-0418">Kinase</keyword>
<evidence type="ECO:0000256" key="6">
    <source>
        <dbReference type="ARBA" id="ARBA00022840"/>
    </source>
</evidence>
<dbReference type="SUPFAM" id="SSF48371">
    <property type="entry name" value="ARM repeat"/>
    <property type="match status" value="1"/>
</dbReference>
<dbReference type="InterPro" id="IPR016024">
    <property type="entry name" value="ARM-type_fold"/>
</dbReference>
<proteinExistence type="predicted"/>
<dbReference type="SMART" id="SM00220">
    <property type="entry name" value="S_TKc"/>
    <property type="match status" value="1"/>
</dbReference>
<evidence type="ECO:0000256" key="3">
    <source>
        <dbReference type="ARBA" id="ARBA00022679"/>
    </source>
</evidence>
<keyword evidence="2" id="KW-0723">Serine/threonine-protein kinase</keyword>
<keyword evidence="4 9" id="KW-0547">Nucleotide-binding</keyword>
<dbReference type="Proteomes" id="UP000318582">
    <property type="component" value="Unassembled WGS sequence"/>
</dbReference>
<dbReference type="AlphaFoldDB" id="A0A507E3Y4"/>
<organism evidence="12 13">
    <name type="scientific">Powellomyces hirtus</name>
    <dbReference type="NCBI Taxonomy" id="109895"/>
    <lineage>
        <taxon>Eukaryota</taxon>
        <taxon>Fungi</taxon>
        <taxon>Fungi incertae sedis</taxon>
        <taxon>Chytridiomycota</taxon>
        <taxon>Chytridiomycota incertae sedis</taxon>
        <taxon>Chytridiomycetes</taxon>
        <taxon>Spizellomycetales</taxon>
        <taxon>Powellomycetaceae</taxon>
        <taxon>Powellomyces</taxon>
    </lineage>
</organism>
<dbReference type="FunFam" id="1.10.510.10:FF:000571">
    <property type="entry name" value="Maternal embryonic leucine zipper kinase"/>
    <property type="match status" value="1"/>
</dbReference>
<evidence type="ECO:0000313" key="13">
    <source>
        <dbReference type="Proteomes" id="UP000318582"/>
    </source>
</evidence>
<sequence>MQRYKVGPAIGSGQFGKVHIAIHRRTLKRCALKLIPASLPDADALQAEIATHRALTHPNIVTLTDCFEANGEVCVVTEYCANGDLLGLLQEKGRFEVDEVRNVARGLCRGLRYLHERGIVHRDLKLQNILLDDKHTVKICDFGFSRMLPGHNVTLTSVKGTPIYMAPELIRERPYSHAIDLWAMGIILYELFVGMPPFYANSIFKLVNLILEEDVKWPADMPSDLRDLLERLLKKEPEERMGWPELRRHPFIMGDVEGDEAEGGGEGEREELKDDDDEPPKTTTATIPIWPKRAKDERSHSPLVAATSPSASHSPLDAYAPAAEEPTPNTSTSTSTDAWHTLLTSPDSDLFASPDRTRTLTRLLITTTTKSTSNNTSNNIPQALDITSELATTLTSQPHLYWLERLPAIHGFLKGALAWIVGIVGGERVDEDVKALAIEVYVACLECLQCAAAWDLNVASPAGSRTNSRPSSVAGRTRTRSTEHQQHQEQQQQHPQNQQQHISHALLRTIAQTFLPLLPRLFQTRSDPPHPKICTSSLRATQRILSLIKTCEKDEAAAYARDVLDLGLVPVIIDNLATNDEQEGQVTAAVRVVACLVELESKTLVHAVLDTLLENEHAVARLRNVLETSEFGTVAGMLVKMGQMGGGRADGVLKAVVSVEVCEKRILGEHEENVNDDGDMDEKSSCILAVLLLASLVRADNADNDHSGGATPAVSLARRIMDNMARTEYSNLTIEKCIGLMNLISSVLDAPHLSVDIQHQHHSLFRRLYDWAQKNALAKTVTITMQVANGHMTVTLNVAEMVVPFLDRCLQQSSQILDRELQCSVMEDIKMLVDRGAENLTRKAKRALMKVVYNLLSRESRMESETRRGKWSVSASALVQFLGTSKDQNDLDDDDDKQEKGNQDPVIDIANHVAGSIVILAQQQCRDLSHPHDPDTAPPPLFSTDVLDALTGMVVIASASTQSTALPLMILSHAVLNDMTGDVVRDVMQRVHEEQVWTQLLDVGRHTEDALVGAVTFLTALVTHARREFRHDLAVNNPGSSIPRCLPPLLIHPSPALRSATCKLVIAVAKLSRTSKEHRRDGAGLDRALKEAGVHGLLHHMTEAESDEGVKACVAEAAAALVSAVRTCAE</sequence>
<evidence type="ECO:0000256" key="1">
    <source>
        <dbReference type="ARBA" id="ARBA00012513"/>
    </source>
</evidence>
<dbReference type="EC" id="2.7.11.1" evidence="1"/>
<evidence type="ECO:0000256" key="9">
    <source>
        <dbReference type="PROSITE-ProRule" id="PRU10141"/>
    </source>
</evidence>
<evidence type="ECO:0000313" key="12">
    <source>
        <dbReference type="EMBL" id="TPX57838.1"/>
    </source>
</evidence>
<feature type="region of interest" description="Disordered" evidence="10">
    <location>
        <begin position="251"/>
        <end position="339"/>
    </location>
</feature>
<feature type="region of interest" description="Disordered" evidence="10">
    <location>
        <begin position="461"/>
        <end position="500"/>
    </location>
</feature>
<keyword evidence="6 9" id="KW-0067">ATP-binding</keyword>
<dbReference type="InterPro" id="IPR008271">
    <property type="entry name" value="Ser/Thr_kinase_AS"/>
</dbReference>
<dbReference type="GO" id="GO:0005524">
    <property type="term" value="F:ATP binding"/>
    <property type="evidence" value="ECO:0007669"/>
    <property type="project" value="UniProtKB-UniRule"/>
</dbReference>
<reference evidence="12 13" key="1">
    <citation type="journal article" date="2019" name="Sci. Rep.">
        <title>Comparative genomics of chytrid fungi reveal insights into the obligate biotrophic and pathogenic lifestyle of Synchytrium endobioticum.</title>
        <authorList>
            <person name="van de Vossenberg B.T.L.H."/>
            <person name="Warris S."/>
            <person name="Nguyen H.D.T."/>
            <person name="van Gent-Pelzer M.P.E."/>
            <person name="Joly D.L."/>
            <person name="van de Geest H.C."/>
            <person name="Bonants P.J.M."/>
            <person name="Smith D.S."/>
            <person name="Levesque C.A."/>
            <person name="van der Lee T.A.J."/>
        </authorList>
    </citation>
    <scope>NUCLEOTIDE SEQUENCE [LARGE SCALE GENOMIC DNA]</scope>
    <source>
        <strain evidence="12 13">CBS 809.83</strain>
    </source>
</reference>
<evidence type="ECO:0000256" key="8">
    <source>
        <dbReference type="ARBA" id="ARBA00048679"/>
    </source>
</evidence>
<dbReference type="PROSITE" id="PS00108">
    <property type="entry name" value="PROTEIN_KINASE_ST"/>
    <property type="match status" value="1"/>
</dbReference>
<comment type="caution">
    <text evidence="12">The sequence shown here is derived from an EMBL/GenBank/DDBJ whole genome shotgun (WGS) entry which is preliminary data.</text>
</comment>
<dbReference type="PROSITE" id="PS00107">
    <property type="entry name" value="PROTEIN_KINASE_ATP"/>
    <property type="match status" value="1"/>
</dbReference>
<evidence type="ECO:0000259" key="11">
    <source>
        <dbReference type="PROSITE" id="PS50011"/>
    </source>
</evidence>
<dbReference type="InterPro" id="IPR017441">
    <property type="entry name" value="Protein_kinase_ATP_BS"/>
</dbReference>
<dbReference type="EMBL" id="QEAQ01000046">
    <property type="protein sequence ID" value="TPX57838.1"/>
    <property type="molecule type" value="Genomic_DNA"/>
</dbReference>